<accession>A0A9P9WAT8</accession>
<comment type="similarity">
    <text evidence="2">Belongs to the purine-cytosine permease (2.A.39) family.</text>
</comment>
<feature type="transmembrane region" description="Helical" evidence="7">
    <location>
        <begin position="499"/>
        <end position="518"/>
    </location>
</feature>
<evidence type="ECO:0000313" key="8">
    <source>
        <dbReference type="EMBL" id="KAI1854981.1"/>
    </source>
</evidence>
<dbReference type="Gene3D" id="1.10.4160.10">
    <property type="entry name" value="Hydantoin permease"/>
    <property type="match status" value="1"/>
</dbReference>
<dbReference type="Proteomes" id="UP000829685">
    <property type="component" value="Unassembled WGS sequence"/>
</dbReference>
<feature type="transmembrane region" description="Helical" evidence="7">
    <location>
        <begin position="96"/>
        <end position="113"/>
    </location>
</feature>
<feature type="transmembrane region" description="Helical" evidence="7">
    <location>
        <begin position="389"/>
        <end position="411"/>
    </location>
</feature>
<dbReference type="AlphaFoldDB" id="A0A9P9WAT8"/>
<keyword evidence="3 7" id="KW-0812">Transmembrane</keyword>
<feature type="transmembrane region" description="Helical" evidence="7">
    <location>
        <begin position="300"/>
        <end position="319"/>
    </location>
</feature>
<dbReference type="NCBIfam" id="TIGR00800">
    <property type="entry name" value="ncs1"/>
    <property type="match status" value="1"/>
</dbReference>
<evidence type="ECO:0000313" key="9">
    <source>
        <dbReference type="Proteomes" id="UP000829685"/>
    </source>
</evidence>
<feature type="transmembrane region" description="Helical" evidence="7">
    <location>
        <begin position="258"/>
        <end position="279"/>
    </location>
</feature>
<evidence type="ECO:0000256" key="4">
    <source>
        <dbReference type="ARBA" id="ARBA00022989"/>
    </source>
</evidence>
<organism evidence="8 9">
    <name type="scientific">Neoarthrinium moseri</name>
    <dbReference type="NCBI Taxonomy" id="1658444"/>
    <lineage>
        <taxon>Eukaryota</taxon>
        <taxon>Fungi</taxon>
        <taxon>Dikarya</taxon>
        <taxon>Ascomycota</taxon>
        <taxon>Pezizomycotina</taxon>
        <taxon>Sordariomycetes</taxon>
        <taxon>Xylariomycetidae</taxon>
        <taxon>Amphisphaeriales</taxon>
        <taxon>Apiosporaceae</taxon>
        <taxon>Neoarthrinium</taxon>
    </lineage>
</organism>
<evidence type="ECO:0000256" key="1">
    <source>
        <dbReference type="ARBA" id="ARBA00004141"/>
    </source>
</evidence>
<comment type="subcellular location">
    <subcellularLocation>
        <location evidence="1">Membrane</location>
        <topology evidence="1">Multi-pass membrane protein</topology>
    </subcellularLocation>
</comment>
<dbReference type="InterPro" id="IPR001248">
    <property type="entry name" value="Pur-cyt_permease"/>
</dbReference>
<feature type="transmembrane region" description="Helical" evidence="7">
    <location>
        <begin position="345"/>
        <end position="368"/>
    </location>
</feature>
<evidence type="ECO:0000256" key="7">
    <source>
        <dbReference type="SAM" id="Phobius"/>
    </source>
</evidence>
<dbReference type="FunFam" id="1.10.4160.10:FF:000001">
    <property type="entry name" value="Uracil permease, putative"/>
    <property type="match status" value="1"/>
</dbReference>
<dbReference type="GO" id="GO:0005886">
    <property type="term" value="C:plasma membrane"/>
    <property type="evidence" value="ECO:0007669"/>
    <property type="project" value="TreeGrafter"/>
</dbReference>
<feature type="transmembrane region" description="Helical" evidence="7">
    <location>
        <begin position="188"/>
        <end position="209"/>
    </location>
</feature>
<comment type="caution">
    <text evidence="8">The sequence shown here is derived from an EMBL/GenBank/DDBJ whole genome shotgun (WGS) entry which is preliminary data.</text>
</comment>
<evidence type="ECO:0000256" key="5">
    <source>
        <dbReference type="ARBA" id="ARBA00023136"/>
    </source>
</evidence>
<evidence type="ECO:0000256" key="2">
    <source>
        <dbReference type="ARBA" id="ARBA00008974"/>
    </source>
</evidence>
<feature type="transmembrane region" description="Helical" evidence="7">
    <location>
        <begin position="457"/>
        <end position="479"/>
    </location>
</feature>
<dbReference type="EMBL" id="JAFIMR010000052">
    <property type="protein sequence ID" value="KAI1854981.1"/>
    <property type="molecule type" value="Genomic_DNA"/>
</dbReference>
<feature type="transmembrane region" description="Helical" evidence="7">
    <location>
        <begin position="133"/>
        <end position="153"/>
    </location>
</feature>
<name>A0A9P9WAT8_9PEZI</name>
<gene>
    <name evidence="8" type="ORF">JX265_012336</name>
</gene>
<dbReference type="InterPro" id="IPR045225">
    <property type="entry name" value="Uracil/uridine/allantoin_perm"/>
</dbReference>
<protein>
    <submittedName>
        <fullName evidence="8">Uncharacterized protein</fullName>
    </submittedName>
</protein>
<feature type="region of interest" description="Disordered" evidence="6">
    <location>
        <begin position="542"/>
        <end position="572"/>
    </location>
</feature>
<keyword evidence="9" id="KW-1185">Reference proteome</keyword>
<keyword evidence="5 7" id="KW-0472">Membrane</keyword>
<keyword evidence="4 7" id="KW-1133">Transmembrane helix</keyword>
<sequence length="572" mass="62540">MDFSHIAQRGQIRLASTANKANLRLTQPSSWALPKQESSIAPPDVWTNADQDPVPPEKRTWTKRAFFTYWLSDLVTISGWAAASSIVATGLSATDAIIIVLVAGICNAIPTVLNGCMGSDLHIPFPIAARASYGYWLSYFCIISRGILALFWFGVQSAGGGDCVAAIITAIWPSFQTLPNHLPESAGITSQGMVSYLLYWLLQFPLLLIPTHKLQYLFSVKSVLVPPMALAMVVWISVKAGSNSASFFNTPASVSGTARSWLWLSSLTSVTGGYSTLAVNISDFSRFSKKNKDPWWQLPIIPLLKTLVGVFGVISASAAKEVYGEALWNPLDIVNRWQGSPGGRAAAFFCGAIWLLAQISVNISANAVSFANDITTLSPKWFNIRRGTVFAAFIGGWALCPWIIMASATAFLSFMSAYAIFMAPIAGILTTDYWLVKHRRYDVPALYDPHGIYRFGWGANWRALLTTLVVICPLLPALGHKVTPQNVTISEGLQHLFDFNWIYGFVTSILVYYMLNLVSPHRATLIPKVIHGHPYIDSIEADAESQQTTSDNDRKVEAGFSVAKESRSASGP</sequence>
<dbReference type="CDD" id="cd11482">
    <property type="entry name" value="SLC-NCS1sbd_NRT1-like"/>
    <property type="match status" value="1"/>
</dbReference>
<dbReference type="PANTHER" id="PTHR30618">
    <property type="entry name" value="NCS1 FAMILY PURINE/PYRIMIDINE TRANSPORTER"/>
    <property type="match status" value="1"/>
</dbReference>
<evidence type="ECO:0000256" key="6">
    <source>
        <dbReference type="SAM" id="MobiDB-lite"/>
    </source>
</evidence>
<dbReference type="InterPro" id="IPR012681">
    <property type="entry name" value="NCS1"/>
</dbReference>
<dbReference type="Pfam" id="PF02133">
    <property type="entry name" value="Transp_cyt_pur"/>
    <property type="match status" value="1"/>
</dbReference>
<feature type="transmembrane region" description="Helical" evidence="7">
    <location>
        <begin position="67"/>
        <end position="90"/>
    </location>
</feature>
<dbReference type="GO" id="GO:0015205">
    <property type="term" value="F:nucleobase transmembrane transporter activity"/>
    <property type="evidence" value="ECO:0007669"/>
    <property type="project" value="TreeGrafter"/>
</dbReference>
<evidence type="ECO:0000256" key="3">
    <source>
        <dbReference type="ARBA" id="ARBA00022692"/>
    </source>
</evidence>
<dbReference type="PANTHER" id="PTHR30618:SF0">
    <property type="entry name" value="PURINE-URACIL PERMEASE NCS1"/>
    <property type="match status" value="1"/>
</dbReference>
<reference evidence="8" key="1">
    <citation type="submission" date="2021-03" db="EMBL/GenBank/DDBJ databases">
        <title>Revisited historic fungal species revealed as producer of novel bioactive compounds through whole genome sequencing and comparative genomics.</title>
        <authorList>
            <person name="Vignolle G.A."/>
            <person name="Hochenegger N."/>
            <person name="Mach R.L."/>
            <person name="Mach-Aigner A.R."/>
            <person name="Javad Rahimi M."/>
            <person name="Salim K.A."/>
            <person name="Chan C.M."/>
            <person name="Lim L.B.L."/>
            <person name="Cai F."/>
            <person name="Druzhinina I.S."/>
            <person name="U'Ren J.M."/>
            <person name="Derntl C."/>
        </authorList>
    </citation>
    <scope>NUCLEOTIDE SEQUENCE</scope>
    <source>
        <strain evidence="8">TUCIM 5799</strain>
    </source>
</reference>
<feature type="transmembrane region" description="Helical" evidence="7">
    <location>
        <begin position="417"/>
        <end position="436"/>
    </location>
</feature>
<proteinExistence type="inferred from homology"/>
<feature type="transmembrane region" description="Helical" evidence="7">
    <location>
        <begin position="216"/>
        <end position="238"/>
    </location>
</feature>